<comment type="similarity">
    <text evidence="1 4">Belongs to the V-ATPase D subunit family.</text>
</comment>
<comment type="caution">
    <text evidence="5">The sequence shown here is derived from an EMBL/GenBank/DDBJ whole genome shotgun (WGS) entry which is preliminary data.</text>
</comment>
<proteinExistence type="inferred from homology"/>
<dbReference type="AlphaFoldDB" id="A0A031LQH4"/>
<reference evidence="5 6" key="1">
    <citation type="submission" date="2014-03" db="EMBL/GenBank/DDBJ databases">
        <title>Draft genome sequence of the novel thermoacidophilic archaea Acidianus copahuensis ALE1 strain, isolated from Copahue volcanic area in Neuquen Argentina.</title>
        <authorList>
            <person name="Urbieta M.S."/>
            <person name="Rascovan N."/>
            <person name="Castro C."/>
            <person name="Revale S."/>
            <person name="Giaveno M.A."/>
            <person name="Vazquez M.P."/>
            <person name="Donati E.R."/>
        </authorList>
    </citation>
    <scope>NUCLEOTIDE SEQUENCE [LARGE SCALE GENOMIC DNA]</scope>
    <source>
        <strain evidence="5 6">ALE1</strain>
    </source>
</reference>
<dbReference type="GO" id="GO:0005524">
    <property type="term" value="F:ATP binding"/>
    <property type="evidence" value="ECO:0007669"/>
    <property type="project" value="UniProtKB-UniRule"/>
</dbReference>
<accession>A0A031LQH4</accession>
<dbReference type="Proteomes" id="UP000024332">
    <property type="component" value="Unassembled WGS sequence"/>
</dbReference>
<evidence type="ECO:0000256" key="2">
    <source>
        <dbReference type="ARBA" id="ARBA00022448"/>
    </source>
</evidence>
<evidence type="ECO:0000256" key="3">
    <source>
        <dbReference type="ARBA" id="ARBA00023065"/>
    </source>
</evidence>
<dbReference type="NCBIfam" id="TIGR00309">
    <property type="entry name" value="V_ATPase_subD"/>
    <property type="match status" value="1"/>
</dbReference>
<sequence>MSSNKVLPTKLNLINFKSQLKLIRNIKRLLENKREVLLIYLRSYILEYEKLYNEVNKSLKRAYSSFLQGVVDEGINNTRNIAESQSHSLRVSGSTKVIFGVKIPVVQLDENSIPKKPFSEVETSPYLSQSFDEMREALVKVIQLVELESTIRSLVSELKRTQRLINAIDKSILPFYTSSVKFIKSVLDDKSREEFVRLKVVRRLLQKRRENVGI</sequence>
<keyword evidence="4" id="KW-0375">Hydrogen ion transport</keyword>
<dbReference type="Gene3D" id="1.10.287.3240">
    <property type="match status" value="1"/>
</dbReference>
<evidence type="ECO:0000313" key="6">
    <source>
        <dbReference type="Proteomes" id="UP000024332"/>
    </source>
</evidence>
<dbReference type="RefSeq" id="WP_048099520.1">
    <property type="nucleotide sequence ID" value="NZ_JFZT01000039.1"/>
</dbReference>
<keyword evidence="3 4" id="KW-0406">Ion transport</keyword>
<name>A0A031LQH4_9CREN</name>
<dbReference type="GO" id="GO:0046933">
    <property type="term" value="F:proton-transporting ATP synthase activity, rotational mechanism"/>
    <property type="evidence" value="ECO:0007669"/>
    <property type="project" value="UniProtKB-UniRule"/>
</dbReference>
<keyword evidence="2 4" id="KW-0813">Transport</keyword>
<evidence type="ECO:0000313" key="5">
    <source>
        <dbReference type="EMBL" id="EZQ07000.1"/>
    </source>
</evidence>
<dbReference type="GO" id="GO:0042777">
    <property type="term" value="P:proton motive force-driven plasma membrane ATP synthesis"/>
    <property type="evidence" value="ECO:0007669"/>
    <property type="project" value="UniProtKB-UniRule"/>
</dbReference>
<dbReference type="Pfam" id="PF01813">
    <property type="entry name" value="ATP-synt_D"/>
    <property type="match status" value="1"/>
</dbReference>
<dbReference type="HAMAP" id="MF_00271">
    <property type="entry name" value="ATP_synth_D_arch"/>
    <property type="match status" value="1"/>
</dbReference>
<protein>
    <recommendedName>
        <fullName evidence="4">A-type ATP synthase subunit D</fullName>
    </recommendedName>
</protein>
<organism evidence="5 6">
    <name type="scientific">Candidatus Acidianus copahuensis</name>
    <dbReference type="NCBI Taxonomy" id="1160895"/>
    <lineage>
        <taxon>Archaea</taxon>
        <taxon>Thermoproteota</taxon>
        <taxon>Thermoprotei</taxon>
        <taxon>Sulfolobales</taxon>
        <taxon>Sulfolobaceae</taxon>
        <taxon>Acidianus</taxon>
    </lineage>
</organism>
<comment type="function">
    <text evidence="4">Component of the A-type ATP synthase that produces ATP from ADP in the presence of a proton gradient across the membrane.</text>
</comment>
<dbReference type="PANTHER" id="PTHR11671">
    <property type="entry name" value="V-TYPE ATP SYNTHASE SUBUNIT D"/>
    <property type="match status" value="1"/>
</dbReference>
<evidence type="ECO:0000256" key="4">
    <source>
        <dbReference type="HAMAP-Rule" id="MF_00271"/>
    </source>
</evidence>
<comment type="subunit">
    <text evidence="4">Has multiple subunits with at least A(3), B(3), C, D, E, F, H, I and proteolipid K(x).</text>
</comment>
<comment type="subcellular location">
    <subcellularLocation>
        <location evidence="4">Cell membrane</location>
        <topology evidence="4">Peripheral membrane protein</topology>
    </subcellularLocation>
</comment>
<dbReference type="InterPro" id="IPR002699">
    <property type="entry name" value="V_ATPase_D"/>
</dbReference>
<keyword evidence="4" id="KW-1003">Cell membrane</keyword>
<dbReference type="NCBIfam" id="NF001544">
    <property type="entry name" value="PRK00373.1-3"/>
    <property type="match status" value="1"/>
</dbReference>
<dbReference type="EMBL" id="JFZT01000039">
    <property type="protein sequence ID" value="EZQ07000.1"/>
    <property type="molecule type" value="Genomic_DNA"/>
</dbReference>
<dbReference type="GO" id="GO:0046961">
    <property type="term" value="F:proton-transporting ATPase activity, rotational mechanism"/>
    <property type="evidence" value="ECO:0007669"/>
    <property type="project" value="InterPro"/>
</dbReference>
<keyword evidence="4" id="KW-0066">ATP synthesis</keyword>
<keyword evidence="4" id="KW-0472">Membrane</keyword>
<dbReference type="GO" id="GO:0005886">
    <property type="term" value="C:plasma membrane"/>
    <property type="evidence" value="ECO:0007669"/>
    <property type="project" value="UniProtKB-SubCell"/>
</dbReference>
<evidence type="ECO:0000256" key="1">
    <source>
        <dbReference type="ARBA" id="ARBA00005850"/>
    </source>
</evidence>
<gene>
    <name evidence="4" type="primary">atpD</name>
    <name evidence="5" type="ORF">CM19_06480</name>
</gene>
<dbReference type="OrthoDB" id="117390at2157"/>
<keyword evidence="6" id="KW-1185">Reference proteome</keyword>
<dbReference type="STRING" id="1160895.CM19_06480"/>